<comment type="caution">
    <text evidence="5">The sequence shown here is derived from an EMBL/GenBank/DDBJ whole genome shotgun (WGS) entry which is preliminary data.</text>
</comment>
<dbReference type="Proteomes" id="UP000005306">
    <property type="component" value="Unassembled WGS sequence"/>
</dbReference>
<name>Q1UZW9_PELU1</name>
<proteinExistence type="predicted"/>
<dbReference type="Pfam" id="PF00005">
    <property type="entry name" value="ABC_tran"/>
    <property type="match status" value="1"/>
</dbReference>
<dbReference type="EMBL" id="AAPV01000002">
    <property type="protein sequence ID" value="EAS84072.1"/>
    <property type="molecule type" value="Genomic_DNA"/>
</dbReference>
<dbReference type="InterPro" id="IPR050093">
    <property type="entry name" value="ABC_SmlMolc_Importer"/>
</dbReference>
<accession>Q1UZW9</accession>
<dbReference type="InterPro" id="IPR003593">
    <property type="entry name" value="AAA+_ATPase"/>
</dbReference>
<dbReference type="GO" id="GO:0016887">
    <property type="term" value="F:ATP hydrolysis activity"/>
    <property type="evidence" value="ECO:0007669"/>
    <property type="project" value="InterPro"/>
</dbReference>
<protein>
    <submittedName>
        <fullName evidence="5">Iron(III) ABC transporter</fullName>
    </submittedName>
</protein>
<organism evidence="5 6">
    <name type="scientific">Pelagibacter ubique (strain HTCC1002)</name>
    <dbReference type="NCBI Taxonomy" id="314261"/>
    <lineage>
        <taxon>Bacteria</taxon>
        <taxon>Pseudomonadati</taxon>
        <taxon>Pseudomonadota</taxon>
        <taxon>Alphaproteobacteria</taxon>
        <taxon>Candidatus Pelagibacterales</taxon>
        <taxon>Candidatus Pelagibacteraceae</taxon>
        <taxon>Candidatus Pelagibacter</taxon>
    </lineage>
</organism>
<evidence type="ECO:0000313" key="6">
    <source>
        <dbReference type="Proteomes" id="UP000005306"/>
    </source>
</evidence>
<dbReference type="InterPro" id="IPR027417">
    <property type="entry name" value="P-loop_NTPase"/>
</dbReference>
<dbReference type="HOGENOM" id="CLU_000604_1_1_5"/>
<evidence type="ECO:0000256" key="1">
    <source>
        <dbReference type="ARBA" id="ARBA00022448"/>
    </source>
</evidence>
<evidence type="ECO:0000256" key="2">
    <source>
        <dbReference type="ARBA" id="ARBA00022741"/>
    </source>
</evidence>
<evidence type="ECO:0000256" key="3">
    <source>
        <dbReference type="ARBA" id="ARBA00022840"/>
    </source>
</evidence>
<dbReference type="PROSITE" id="PS00211">
    <property type="entry name" value="ABC_TRANSPORTER_1"/>
    <property type="match status" value="1"/>
</dbReference>
<dbReference type="GO" id="GO:0005524">
    <property type="term" value="F:ATP binding"/>
    <property type="evidence" value="ECO:0007669"/>
    <property type="project" value="UniProtKB-KW"/>
</dbReference>
<dbReference type="AlphaFoldDB" id="Q1UZW9"/>
<feature type="domain" description="ABC transporter" evidence="4">
    <location>
        <begin position="6"/>
        <end position="239"/>
    </location>
</feature>
<keyword evidence="1" id="KW-0813">Transport</keyword>
<dbReference type="Gene3D" id="3.40.50.300">
    <property type="entry name" value="P-loop containing nucleotide triphosphate hydrolases"/>
    <property type="match status" value="1"/>
</dbReference>
<dbReference type="SUPFAM" id="SSF52540">
    <property type="entry name" value="P-loop containing nucleoside triphosphate hydrolases"/>
    <property type="match status" value="1"/>
</dbReference>
<dbReference type="PANTHER" id="PTHR42781:SF4">
    <property type="entry name" value="SPERMIDINE_PUTRESCINE IMPORT ATP-BINDING PROTEIN POTA"/>
    <property type="match status" value="1"/>
</dbReference>
<evidence type="ECO:0000259" key="4">
    <source>
        <dbReference type="PROSITE" id="PS50893"/>
    </source>
</evidence>
<evidence type="ECO:0000313" key="5">
    <source>
        <dbReference type="EMBL" id="EAS84072.1"/>
    </source>
</evidence>
<dbReference type="RefSeq" id="WP_006996659.1">
    <property type="nucleotide sequence ID" value="NZ_CH724130.1"/>
</dbReference>
<sequence>MTKNFLEINNVTFAASAQSKVNNVSLTIENQGDIVCLLGPSGIGKTTILRTIAGLEKIQSGKIILKNKILSSDKTHIEPENRNISMGFQDNSLFPHYTVLENIKFGADRNKKKKKGLNLNEINKLLHIEHIADKYPHQISSGEAQRASLARSLLSNPDLLLLDEPLSNVDQNFKEEIQVKLKQILTEHKITTIIVTHDSYEAFYLGTKCGIILDGQLKQYDDPYNVYHFPNSIEVVNFLNRGILIPAKVTGENSLENDDLGTITGDFIKHYPKGSEVQLLLQPEDLEHDDKSNLKLEVVDRKFRGTNFIYTLKTASNRLVPVFVHSHHIHQHEVDEKFGIKRPINIDHIVCF</sequence>
<reference evidence="5 6" key="1">
    <citation type="submission" date="2006-04" db="EMBL/GenBank/DDBJ databases">
        <authorList>
            <person name="Giovannoni S.J."/>
            <person name="Cho J.-C."/>
            <person name="Ferriera S."/>
            <person name="Johnson J."/>
            <person name="Kravitz S."/>
            <person name="Halpern A."/>
            <person name="Remington K."/>
            <person name="Beeson K."/>
            <person name="Tran B."/>
            <person name="Rogers Y.-H."/>
            <person name="Friedman R."/>
            <person name="Venter J.C."/>
        </authorList>
    </citation>
    <scope>NUCLEOTIDE SEQUENCE [LARGE SCALE GENOMIC DNA]</scope>
    <source>
        <strain evidence="5 6">HTCC1002</strain>
    </source>
</reference>
<dbReference type="PANTHER" id="PTHR42781">
    <property type="entry name" value="SPERMIDINE/PUTRESCINE IMPORT ATP-BINDING PROTEIN POTA"/>
    <property type="match status" value="1"/>
</dbReference>
<keyword evidence="3" id="KW-0067">ATP-binding</keyword>
<dbReference type="SMART" id="SM00382">
    <property type="entry name" value="AAA"/>
    <property type="match status" value="1"/>
</dbReference>
<dbReference type="PROSITE" id="PS50893">
    <property type="entry name" value="ABC_TRANSPORTER_2"/>
    <property type="match status" value="1"/>
</dbReference>
<dbReference type="InterPro" id="IPR017871">
    <property type="entry name" value="ABC_transporter-like_CS"/>
</dbReference>
<keyword evidence="2" id="KW-0547">Nucleotide-binding</keyword>
<dbReference type="InterPro" id="IPR003439">
    <property type="entry name" value="ABC_transporter-like_ATP-bd"/>
</dbReference>
<gene>
    <name evidence="5" type="ORF">PU1002_00080</name>
</gene>